<dbReference type="EMBL" id="JAKIKS010000009">
    <property type="protein sequence ID" value="MCL1123648.1"/>
    <property type="molecule type" value="Genomic_DNA"/>
</dbReference>
<protein>
    <recommendedName>
        <fullName evidence="4">GNAT family N-acetyltransferase</fullName>
    </recommendedName>
</protein>
<evidence type="ECO:0008006" key="4">
    <source>
        <dbReference type="Google" id="ProtNLM"/>
    </source>
</evidence>
<evidence type="ECO:0000313" key="2">
    <source>
        <dbReference type="EMBL" id="MCL1123648.1"/>
    </source>
</evidence>
<dbReference type="Gene3D" id="3.40.630.30">
    <property type="match status" value="1"/>
</dbReference>
<feature type="compositionally biased region" description="Basic and acidic residues" evidence="1">
    <location>
        <begin position="67"/>
        <end position="78"/>
    </location>
</feature>
<keyword evidence="3" id="KW-1185">Reference proteome</keyword>
<comment type="caution">
    <text evidence="2">The sequence shown here is derived from an EMBL/GenBank/DDBJ whole genome shotgun (WGS) entry which is preliminary data.</text>
</comment>
<evidence type="ECO:0000256" key="1">
    <source>
        <dbReference type="SAM" id="MobiDB-lite"/>
    </source>
</evidence>
<reference evidence="2 3" key="1">
    <citation type="submission" date="2022-01" db="EMBL/GenBank/DDBJ databases">
        <title>Whole genome-based taxonomy of the Shewanellaceae.</title>
        <authorList>
            <person name="Martin-Rodriguez A.J."/>
        </authorList>
    </citation>
    <scope>NUCLEOTIDE SEQUENCE [LARGE SCALE GENOMIC DNA]</scope>
    <source>
        <strain evidence="2 3">DSM 17177</strain>
    </source>
</reference>
<accession>A0ABT0L7I1</accession>
<feature type="region of interest" description="Disordered" evidence="1">
    <location>
        <begin position="67"/>
        <end position="96"/>
    </location>
</feature>
<evidence type="ECO:0000313" key="3">
    <source>
        <dbReference type="Proteomes" id="UP001203423"/>
    </source>
</evidence>
<feature type="compositionally biased region" description="Basic residues" evidence="1">
    <location>
        <begin position="80"/>
        <end position="96"/>
    </location>
</feature>
<organism evidence="2 3">
    <name type="scientific">Shewanella surugensis</name>
    <dbReference type="NCBI Taxonomy" id="212020"/>
    <lineage>
        <taxon>Bacteria</taxon>
        <taxon>Pseudomonadati</taxon>
        <taxon>Pseudomonadota</taxon>
        <taxon>Gammaproteobacteria</taxon>
        <taxon>Alteromonadales</taxon>
        <taxon>Shewanellaceae</taxon>
        <taxon>Shewanella</taxon>
    </lineage>
</organism>
<name>A0ABT0L7I1_9GAMM</name>
<dbReference type="Proteomes" id="UP001203423">
    <property type="component" value="Unassembled WGS sequence"/>
</dbReference>
<proteinExistence type="predicted"/>
<dbReference type="RefSeq" id="WP_248938934.1">
    <property type="nucleotide sequence ID" value="NZ_JAKIKS010000009.1"/>
</dbReference>
<sequence length="96" mass="10825">MMTVRQMTLQDVERVSEVCLASFMDAVAGTLSDKGIATFTKIASIESFKKRMQENNTFFVYEQAIEDNKQSTQREGHAARSSRHIGSKRSHGPIRT</sequence>
<gene>
    <name evidence="2" type="ORF">L2764_03900</name>
</gene>